<evidence type="ECO:0000313" key="2">
    <source>
        <dbReference type="RefSeq" id="XP_022748081.1"/>
    </source>
</evidence>
<dbReference type="KEGG" id="dzi:111297704"/>
<dbReference type="InterPro" id="IPR036397">
    <property type="entry name" value="RNaseH_sf"/>
</dbReference>
<dbReference type="InterPro" id="IPR053151">
    <property type="entry name" value="RNase_H-like"/>
</dbReference>
<dbReference type="RefSeq" id="XP_022748081.1">
    <property type="nucleotide sequence ID" value="XM_022892346.1"/>
</dbReference>
<name>A0A6P5Z6U4_DURZI</name>
<dbReference type="AlphaFoldDB" id="A0A6P5Z6U4"/>
<accession>A0A6P5Z6U4</accession>
<dbReference type="Gene3D" id="3.30.420.10">
    <property type="entry name" value="Ribonuclease H-like superfamily/Ribonuclease H"/>
    <property type="match status" value="1"/>
</dbReference>
<protein>
    <submittedName>
        <fullName evidence="2">Uncharacterized protein LOC111297704</fullName>
    </submittedName>
</protein>
<dbReference type="OrthoDB" id="931425at2759"/>
<evidence type="ECO:0000313" key="1">
    <source>
        <dbReference type="Proteomes" id="UP000515121"/>
    </source>
</evidence>
<organism evidence="1 2">
    <name type="scientific">Durio zibethinus</name>
    <name type="common">Durian</name>
    <dbReference type="NCBI Taxonomy" id="66656"/>
    <lineage>
        <taxon>Eukaryota</taxon>
        <taxon>Viridiplantae</taxon>
        <taxon>Streptophyta</taxon>
        <taxon>Embryophyta</taxon>
        <taxon>Tracheophyta</taxon>
        <taxon>Spermatophyta</taxon>
        <taxon>Magnoliopsida</taxon>
        <taxon>eudicotyledons</taxon>
        <taxon>Gunneridae</taxon>
        <taxon>Pentapetalae</taxon>
        <taxon>rosids</taxon>
        <taxon>malvids</taxon>
        <taxon>Malvales</taxon>
        <taxon>Malvaceae</taxon>
        <taxon>Helicteroideae</taxon>
        <taxon>Durio</taxon>
    </lineage>
</organism>
<reference evidence="2" key="1">
    <citation type="submission" date="2025-08" db="UniProtKB">
        <authorList>
            <consortium name="RefSeq"/>
        </authorList>
    </citation>
    <scope>IDENTIFICATION</scope>
    <source>
        <tissue evidence="2">Fruit stalk</tissue>
    </source>
</reference>
<dbReference type="InterPro" id="IPR012337">
    <property type="entry name" value="RNaseH-like_sf"/>
</dbReference>
<proteinExistence type="predicted"/>
<dbReference type="Proteomes" id="UP000515121">
    <property type="component" value="Unplaced"/>
</dbReference>
<dbReference type="GO" id="GO:0003676">
    <property type="term" value="F:nucleic acid binding"/>
    <property type="evidence" value="ECO:0007669"/>
    <property type="project" value="InterPro"/>
</dbReference>
<gene>
    <name evidence="2" type="primary">LOC111297704</name>
</gene>
<dbReference type="InterPro" id="IPR044730">
    <property type="entry name" value="RNase_H-like_dom_plant"/>
</dbReference>
<dbReference type="PANTHER" id="PTHR47723">
    <property type="entry name" value="OS05G0353850 PROTEIN"/>
    <property type="match status" value="1"/>
</dbReference>
<keyword evidence="1" id="KW-1185">Reference proteome</keyword>
<dbReference type="PANTHER" id="PTHR47723:SF22">
    <property type="entry name" value="RNASE H TYPE-1 DOMAIN-CONTAINING PROTEIN"/>
    <property type="match status" value="1"/>
</dbReference>
<sequence length="138" mass="15344">MVEPPHPSKCISWSPPPQGVWKINVDESAIGKPVPTSVGGVARDVRRIFSKNIGIKDSNLAEFIAVFEALSIMIEAKLNPLSEIIIESDSKYNATFNKLLNLYADFKKITYIRVFRDANHFADALARMGVNRNSDVVP</sequence>
<dbReference type="CDD" id="cd06222">
    <property type="entry name" value="RNase_H_like"/>
    <property type="match status" value="1"/>
</dbReference>
<dbReference type="GeneID" id="111297704"/>
<dbReference type="SUPFAM" id="SSF53098">
    <property type="entry name" value="Ribonuclease H-like"/>
    <property type="match status" value="1"/>
</dbReference>